<dbReference type="STRING" id="1454373.ACMU_05940"/>
<protein>
    <submittedName>
        <fullName evidence="6">L-arabinose-binding protein</fullName>
    </submittedName>
</protein>
<accession>A0A037ZNU4</accession>
<evidence type="ECO:0000313" key="6">
    <source>
        <dbReference type="EMBL" id="KAJ56481.1"/>
    </source>
</evidence>
<evidence type="ECO:0000256" key="2">
    <source>
        <dbReference type="ARBA" id="ARBA00007639"/>
    </source>
</evidence>
<dbReference type="InterPro" id="IPR028082">
    <property type="entry name" value="Peripla_BP_I"/>
</dbReference>
<dbReference type="OrthoDB" id="7833812at2"/>
<dbReference type="Gene3D" id="3.40.50.2300">
    <property type="match status" value="2"/>
</dbReference>
<dbReference type="AlphaFoldDB" id="A0A037ZNU4"/>
<evidence type="ECO:0000256" key="4">
    <source>
        <dbReference type="SAM" id="SignalP"/>
    </source>
</evidence>
<comment type="similarity">
    <text evidence="2">Belongs to the bacterial solute-binding protein 2 family.</text>
</comment>
<dbReference type="GO" id="GO:0030246">
    <property type="term" value="F:carbohydrate binding"/>
    <property type="evidence" value="ECO:0007669"/>
    <property type="project" value="UniProtKB-ARBA"/>
</dbReference>
<organism evidence="6 7">
    <name type="scientific">Actibacterium mucosum KCTC 23349</name>
    <dbReference type="NCBI Taxonomy" id="1454373"/>
    <lineage>
        <taxon>Bacteria</taxon>
        <taxon>Pseudomonadati</taxon>
        <taxon>Pseudomonadota</taxon>
        <taxon>Alphaproteobacteria</taxon>
        <taxon>Rhodobacterales</taxon>
        <taxon>Roseobacteraceae</taxon>
        <taxon>Actibacterium</taxon>
    </lineage>
</organism>
<dbReference type="PANTHER" id="PTHR46847">
    <property type="entry name" value="D-ALLOSE-BINDING PERIPLASMIC PROTEIN-RELATED"/>
    <property type="match status" value="1"/>
</dbReference>
<feature type="domain" description="Periplasmic binding protein" evidence="5">
    <location>
        <begin position="28"/>
        <end position="294"/>
    </location>
</feature>
<keyword evidence="7" id="KW-1185">Reference proteome</keyword>
<dbReference type="InterPro" id="IPR025997">
    <property type="entry name" value="SBP_2_dom"/>
</dbReference>
<feature type="chain" id="PRO_5001559676" evidence="4">
    <location>
        <begin position="24"/>
        <end position="324"/>
    </location>
</feature>
<evidence type="ECO:0000256" key="3">
    <source>
        <dbReference type="ARBA" id="ARBA00022729"/>
    </source>
</evidence>
<dbReference type="SUPFAM" id="SSF53822">
    <property type="entry name" value="Periplasmic binding protein-like I"/>
    <property type="match status" value="1"/>
</dbReference>
<dbReference type="Proteomes" id="UP000026249">
    <property type="component" value="Unassembled WGS sequence"/>
</dbReference>
<dbReference type="GO" id="GO:0042882">
    <property type="term" value="P:L-arabinose transmembrane transport"/>
    <property type="evidence" value="ECO:0007669"/>
    <property type="project" value="InterPro"/>
</dbReference>
<evidence type="ECO:0000256" key="1">
    <source>
        <dbReference type="ARBA" id="ARBA00004196"/>
    </source>
</evidence>
<dbReference type="GO" id="GO:0030313">
    <property type="term" value="C:cell envelope"/>
    <property type="evidence" value="ECO:0007669"/>
    <property type="project" value="UniProtKB-SubCell"/>
</dbReference>
<proteinExistence type="inferred from homology"/>
<dbReference type="EMBL" id="JFKE01000002">
    <property type="protein sequence ID" value="KAJ56481.1"/>
    <property type="molecule type" value="Genomic_DNA"/>
</dbReference>
<feature type="signal peptide" evidence="4">
    <location>
        <begin position="1"/>
        <end position="23"/>
    </location>
</feature>
<dbReference type="PANTHER" id="PTHR46847:SF1">
    <property type="entry name" value="D-ALLOSE-BINDING PERIPLASMIC PROTEIN-RELATED"/>
    <property type="match status" value="1"/>
</dbReference>
<name>A0A037ZNU4_9RHOB</name>
<dbReference type="InterPro" id="IPR026266">
    <property type="entry name" value="AraF"/>
</dbReference>
<dbReference type="RefSeq" id="WP_051587957.1">
    <property type="nucleotide sequence ID" value="NZ_JFKE01000002.1"/>
</dbReference>
<comment type="caution">
    <text evidence="6">The sequence shown here is derived from an EMBL/GenBank/DDBJ whole genome shotgun (WGS) entry which is preliminary data.</text>
</comment>
<dbReference type="Pfam" id="PF13407">
    <property type="entry name" value="Peripla_BP_4"/>
    <property type="match status" value="1"/>
</dbReference>
<evidence type="ECO:0000313" key="7">
    <source>
        <dbReference type="Proteomes" id="UP000026249"/>
    </source>
</evidence>
<sequence>MKLAVQTTAIAALLAGIAGTAAADDIRIGYINKMGDHPWFVAEVEGARGAAEAAGASFTVQDVQFNADMAITALDTMIGDGVDGIAIVVPDRGIGPVVAARAAEAGIKLVAVDDDIYHQDGTKVPFVGLDSYNIGQAVGNELARQFTASGWDAGSLRLASIEDRKADTCMQRNKGAEDAFLAAVPGVSADQVVRVAYDNTMVNAIDVMTTTLTANPTVENWIFYSCNDDGVLGAARALENSGYSADQGIGIGIDGSRACDAFGNGRASTFKGTMWFNAANHGKDAVNLLISAIKDGADMPENTFSQPELVNLDNFGDYKDGLCG</sequence>
<dbReference type="PIRSF" id="PIRSF002816">
    <property type="entry name" value="AraF"/>
    <property type="match status" value="1"/>
</dbReference>
<reference evidence="6 7" key="1">
    <citation type="submission" date="2014-03" db="EMBL/GenBank/DDBJ databases">
        <title>Draft Genome Sequence of Actibacterium mucosum KCTC 23349, a Marine Alphaproteobacterium with Complex Ionic Requirements Isolated from Mediterranean Seawater at Malvarrosa Beach, Valencia, Spain.</title>
        <authorList>
            <person name="Arahal D.R."/>
            <person name="Shao Z."/>
            <person name="Lai Q."/>
            <person name="Pujalte M.J."/>
        </authorList>
    </citation>
    <scope>NUCLEOTIDE SEQUENCE [LARGE SCALE GENOMIC DNA]</scope>
    <source>
        <strain evidence="6 7">KCTC 23349</strain>
    </source>
</reference>
<comment type="subcellular location">
    <subcellularLocation>
        <location evidence="1">Cell envelope</location>
    </subcellularLocation>
</comment>
<gene>
    <name evidence="6" type="ORF">ACMU_05940</name>
</gene>
<evidence type="ECO:0000259" key="5">
    <source>
        <dbReference type="Pfam" id="PF13407"/>
    </source>
</evidence>
<keyword evidence="3 4" id="KW-0732">Signal</keyword>